<protein>
    <recommendedName>
        <fullName evidence="2">Phosphodiester glycosidase domain-containing protein</fullName>
    </recommendedName>
</protein>
<proteinExistence type="predicted"/>
<evidence type="ECO:0000313" key="4">
    <source>
        <dbReference type="Proteomes" id="UP001519296"/>
    </source>
</evidence>
<dbReference type="EMBL" id="PRDG01000004">
    <property type="protein sequence ID" value="MBP2623876.1"/>
    <property type="molecule type" value="Genomic_DNA"/>
</dbReference>
<dbReference type="Proteomes" id="UP001519296">
    <property type="component" value="Unassembled WGS sequence"/>
</dbReference>
<reference evidence="3 4" key="1">
    <citation type="submission" date="2018-02" db="EMBL/GenBank/DDBJ databases">
        <title>Draft genome sequence of Streptococcus oricebi CCUG 70868T type strain.</title>
        <authorList>
            <person name="Mendez V."/>
            <person name="Salva-Serra F."/>
            <person name="Jaen-Luchoro D."/>
            <person name="Gonzales-Siles L."/>
            <person name="Karlsson R."/>
            <person name="Engstrom-Jakobsson H."/>
            <person name="Busquets A."/>
            <person name="Gomila M."/>
            <person name="Pineiro-Iglesias B."/>
            <person name="Bennasar-Figueras A."/>
            <person name="Seeger M."/>
            <person name="Moore E."/>
        </authorList>
    </citation>
    <scope>NUCLEOTIDE SEQUENCE [LARGE SCALE GENOMIC DNA]</scope>
    <source>
        <strain evidence="3 4">CCUG 70868</strain>
    </source>
</reference>
<keyword evidence="4" id="KW-1185">Reference proteome</keyword>
<sequence length="303" mass="32598">MKFFRKPYAYASVFGCLLLASFSYSLLKTFVISETISKVTSSQTASQTSSKASQAAQNASRSDNSYKDDNISINLTEKTVANTQVYVADVTVSSPEYLKTALAQNTYGNNVTAKTSVTAANNSAILAINGDYYGANRTGYVIRNGQIYRNSIREDADNGDLAIYKDGSFGIVYENQTSAEDLVKQGVVNLLAFGPSLVENGKISVSENSEVGQSMASNPRTAIGIIDENHYIIVVSDGRTSESKGLSLYQLAEVMQSYGVKTAYNLDGGGSSTLYFNGKVINKPTTNGNISERAVSDIVYIGY</sequence>
<dbReference type="InterPro" id="IPR018711">
    <property type="entry name" value="NAGPA"/>
</dbReference>
<dbReference type="Pfam" id="PF09992">
    <property type="entry name" value="NAGPA"/>
    <property type="match status" value="1"/>
</dbReference>
<feature type="domain" description="Phosphodiester glycosidase" evidence="2">
    <location>
        <begin position="123"/>
        <end position="301"/>
    </location>
</feature>
<dbReference type="PIRSF" id="PIRSF031512">
    <property type="entry name" value="EpsL"/>
    <property type="match status" value="1"/>
</dbReference>
<evidence type="ECO:0000256" key="1">
    <source>
        <dbReference type="SAM" id="MobiDB-lite"/>
    </source>
</evidence>
<organism evidence="3 4">
    <name type="scientific">Streptococcus oricebi</name>
    <dbReference type="NCBI Taxonomy" id="1547447"/>
    <lineage>
        <taxon>Bacteria</taxon>
        <taxon>Bacillati</taxon>
        <taxon>Bacillota</taxon>
        <taxon>Bacilli</taxon>
        <taxon>Lactobacillales</taxon>
        <taxon>Streptococcaceae</taxon>
        <taxon>Streptococcus</taxon>
    </lineage>
</organism>
<gene>
    <name evidence="3" type="ORF">C4K46_07995</name>
</gene>
<feature type="compositionally biased region" description="Low complexity" evidence="1">
    <location>
        <begin position="47"/>
        <end position="62"/>
    </location>
</feature>
<comment type="caution">
    <text evidence="3">The sequence shown here is derived from an EMBL/GenBank/DDBJ whole genome shotgun (WGS) entry which is preliminary data.</text>
</comment>
<feature type="region of interest" description="Disordered" evidence="1">
    <location>
        <begin position="47"/>
        <end position="67"/>
    </location>
</feature>
<dbReference type="RefSeq" id="WP_209628369.1">
    <property type="nucleotide sequence ID" value="NZ_PRDG01000004.1"/>
</dbReference>
<evidence type="ECO:0000259" key="2">
    <source>
        <dbReference type="Pfam" id="PF09992"/>
    </source>
</evidence>
<dbReference type="InterPro" id="IPR014565">
    <property type="entry name" value="EpsL_firmicutes"/>
</dbReference>
<dbReference type="PANTHER" id="PTHR40446">
    <property type="entry name" value="N-ACETYLGLUCOSAMINE-1-PHOSPHODIESTER ALPHA-N-ACETYLGLUCOSAMINIDASE"/>
    <property type="match status" value="1"/>
</dbReference>
<evidence type="ECO:0000313" key="3">
    <source>
        <dbReference type="EMBL" id="MBP2623876.1"/>
    </source>
</evidence>
<name>A0ABS5B5W8_9STRE</name>
<accession>A0ABS5B5W8</accession>
<dbReference type="PANTHER" id="PTHR40446:SF2">
    <property type="entry name" value="N-ACETYLGLUCOSAMINE-1-PHOSPHODIESTER ALPHA-N-ACETYLGLUCOSAMINIDASE"/>
    <property type="match status" value="1"/>
</dbReference>